<evidence type="ECO:0000313" key="1">
    <source>
        <dbReference type="EMBL" id="KAF0646829.1"/>
    </source>
</evidence>
<protein>
    <submittedName>
        <fullName evidence="1">Uncharacterized protein</fullName>
    </submittedName>
</protein>
<gene>
    <name evidence="1" type="ORF">K701_26865</name>
</gene>
<accession>A0ABQ6XM33</accession>
<organism evidence="1 2">
    <name type="scientific">Streptomyces fradiae ATCC 10745 = DSM 40063</name>
    <dbReference type="NCBI Taxonomy" id="1319510"/>
    <lineage>
        <taxon>Bacteria</taxon>
        <taxon>Bacillati</taxon>
        <taxon>Actinomycetota</taxon>
        <taxon>Actinomycetes</taxon>
        <taxon>Kitasatosporales</taxon>
        <taxon>Streptomycetaceae</taxon>
        <taxon>Streptomyces</taxon>
    </lineage>
</organism>
<keyword evidence="2" id="KW-1185">Reference proteome</keyword>
<dbReference type="EMBL" id="ASYR01000046">
    <property type="protein sequence ID" value="KAF0646829.1"/>
    <property type="molecule type" value="Genomic_DNA"/>
</dbReference>
<sequence length="91" mass="9815">MGLSQTDTVVNLRRRADMAAENDVDLGFGQAKGRHRGERHDPIGSALTAPWALDHVLALFLLGVTVTQHSALEDLVSPLVDRSVPDQETTG</sequence>
<reference evidence="1 2" key="1">
    <citation type="submission" date="2013-05" db="EMBL/GenBank/DDBJ databases">
        <title>Genome Sequence of Streptomyces fradiae.</title>
        <authorList>
            <person name="Kirby R."/>
        </authorList>
    </citation>
    <scope>NUCLEOTIDE SEQUENCE [LARGE SCALE GENOMIC DNA]</scope>
    <source>
        <strain evidence="1 2">ATCC 10745</strain>
    </source>
</reference>
<evidence type="ECO:0000313" key="2">
    <source>
        <dbReference type="Proteomes" id="UP000731519"/>
    </source>
</evidence>
<comment type="caution">
    <text evidence="1">The sequence shown here is derived from an EMBL/GenBank/DDBJ whole genome shotgun (WGS) entry which is preliminary data.</text>
</comment>
<proteinExistence type="predicted"/>
<name>A0ABQ6XM33_STRFR</name>
<dbReference type="Proteomes" id="UP000731519">
    <property type="component" value="Unassembled WGS sequence"/>
</dbReference>